<evidence type="ECO:0000256" key="1">
    <source>
        <dbReference type="SAM" id="Phobius"/>
    </source>
</evidence>
<dbReference type="OrthoDB" id="6121628at2"/>
<comment type="caution">
    <text evidence="2">The sequence shown here is derived from an EMBL/GenBank/DDBJ whole genome shotgun (WGS) entry which is preliminary data.</text>
</comment>
<feature type="transmembrane region" description="Helical" evidence="1">
    <location>
        <begin position="38"/>
        <end position="56"/>
    </location>
</feature>
<dbReference type="AlphaFoldDB" id="A0A1E2VC58"/>
<reference evidence="2 3" key="1">
    <citation type="submission" date="2016-08" db="EMBL/GenBank/DDBJ databases">
        <authorList>
            <person name="Seilhamer J.J."/>
        </authorList>
    </citation>
    <scope>NUCLEOTIDE SEQUENCE [LARGE SCALE GENOMIC DNA]</scope>
    <source>
        <strain evidence="2 3">PH27A</strain>
    </source>
</reference>
<keyword evidence="1" id="KW-0812">Transmembrane</keyword>
<dbReference type="RefSeq" id="WP_068999553.1">
    <property type="nucleotide sequence ID" value="NZ_MDTQ01000001.1"/>
</dbReference>
<keyword evidence="1" id="KW-1133">Transmembrane helix</keyword>
<dbReference type="EMBL" id="MDTQ01000001">
    <property type="protein sequence ID" value="ODC04569.1"/>
    <property type="molecule type" value="Genomic_DNA"/>
</dbReference>
<proteinExistence type="predicted"/>
<accession>A0A1E2VC58</accession>
<sequence>MMAMKDPLRVWAIATQLIGFVLIISIDTWAGHGEARGLQAWVLAGMLSAALVIAGLRRWRQRRELRRQHQASR</sequence>
<name>A0A1E2VC58_9GAMM</name>
<keyword evidence="3" id="KW-1185">Reference proteome</keyword>
<feature type="transmembrane region" description="Helical" evidence="1">
    <location>
        <begin position="7"/>
        <end position="26"/>
    </location>
</feature>
<dbReference type="Proteomes" id="UP000094291">
    <property type="component" value="Unassembled WGS sequence"/>
</dbReference>
<protein>
    <submittedName>
        <fullName evidence="2">Uncharacterized protein</fullName>
    </submittedName>
</protein>
<keyword evidence="1" id="KW-0472">Membrane</keyword>
<evidence type="ECO:0000313" key="3">
    <source>
        <dbReference type="Proteomes" id="UP000094291"/>
    </source>
</evidence>
<gene>
    <name evidence="2" type="ORF">BFW38_14550</name>
</gene>
<organism evidence="2 3">
    <name type="scientific">Terasakiispira papahanaumokuakeensis</name>
    <dbReference type="NCBI Taxonomy" id="197479"/>
    <lineage>
        <taxon>Bacteria</taxon>
        <taxon>Pseudomonadati</taxon>
        <taxon>Pseudomonadota</taxon>
        <taxon>Gammaproteobacteria</taxon>
        <taxon>Oceanospirillales</taxon>
        <taxon>Terasakiispira</taxon>
    </lineage>
</organism>
<evidence type="ECO:0000313" key="2">
    <source>
        <dbReference type="EMBL" id="ODC04569.1"/>
    </source>
</evidence>